<evidence type="ECO:0000256" key="2">
    <source>
        <dbReference type="SAM" id="Phobius"/>
    </source>
</evidence>
<evidence type="ECO:0000313" key="5">
    <source>
        <dbReference type="Proteomes" id="UP000179807"/>
    </source>
</evidence>
<dbReference type="Proteomes" id="UP000179807">
    <property type="component" value="Unassembled WGS sequence"/>
</dbReference>
<keyword evidence="2" id="KW-0812">Transmembrane</keyword>
<keyword evidence="3" id="KW-0732">Signal</keyword>
<keyword evidence="2" id="KW-0472">Membrane</keyword>
<dbReference type="RefSeq" id="XP_068366238.1">
    <property type="nucleotide sequence ID" value="XM_068499234.1"/>
</dbReference>
<feature type="signal peptide" evidence="3">
    <location>
        <begin position="1"/>
        <end position="16"/>
    </location>
</feature>
<feature type="chain" id="PRO_5012181881" description="Tubby C-terminal domain-containing protein" evidence="3">
    <location>
        <begin position="17"/>
        <end position="363"/>
    </location>
</feature>
<gene>
    <name evidence="4" type="ORF">TRFO_16854</name>
</gene>
<reference evidence="4" key="1">
    <citation type="submission" date="2016-10" db="EMBL/GenBank/DDBJ databases">
        <authorList>
            <person name="Benchimol M."/>
            <person name="Almeida L.G."/>
            <person name="Vasconcelos A.T."/>
            <person name="Perreira-Neves A."/>
            <person name="Rosa I.A."/>
            <person name="Tasca T."/>
            <person name="Bogo M.R."/>
            <person name="de Souza W."/>
        </authorList>
    </citation>
    <scope>NUCLEOTIDE SEQUENCE [LARGE SCALE GENOMIC DNA]</scope>
    <source>
        <strain evidence="4">K</strain>
    </source>
</reference>
<evidence type="ECO:0000256" key="3">
    <source>
        <dbReference type="SAM" id="SignalP"/>
    </source>
</evidence>
<evidence type="ECO:0008006" key="6">
    <source>
        <dbReference type="Google" id="ProtNLM"/>
    </source>
</evidence>
<sequence length="363" mass="41487">MFILFSILYGCSYTYSLNTDPIHVEKILKTNETICVNTSQFYSTFVFNTLGNSSFTIFDSTNRERHLGLEEEYTKASGVNFGKIVGSFLLTAKSDSYVSFAATVFPKEECEIKIVTNYIREYVYLNFENCTICYFNGNGNNFRYKFDLSFGTIEIRGPNKSIMLQESHKFYEIHGYTPLILYKPNHSSPYSDSSFFAVGSNNLDPIRKLTQKIISSEPLLIGSNLNYDCVDNLTDLDYIKSLKNEKMMKTALMVVLQITVNFTAFFYLFSLCYVCPCCCCYNFCHTCSCCSCCCCVTQHKEPRLRKKHRSKKHSKSKSKAKSKNKKKANPQFPENTEIELDSNIGSNDPSLETSNVKSFNEIV</sequence>
<name>A0A1J4KTW3_9EUKA</name>
<proteinExistence type="predicted"/>
<dbReference type="GeneID" id="94833938"/>
<evidence type="ECO:0000256" key="1">
    <source>
        <dbReference type="SAM" id="MobiDB-lite"/>
    </source>
</evidence>
<feature type="compositionally biased region" description="Basic residues" evidence="1">
    <location>
        <begin position="306"/>
        <end position="328"/>
    </location>
</feature>
<feature type="transmembrane region" description="Helical" evidence="2">
    <location>
        <begin position="250"/>
        <end position="269"/>
    </location>
</feature>
<dbReference type="EMBL" id="MLAK01000548">
    <property type="protein sequence ID" value="OHT13102.1"/>
    <property type="molecule type" value="Genomic_DNA"/>
</dbReference>
<dbReference type="VEuPathDB" id="TrichDB:TRFO_16854"/>
<accession>A0A1J4KTW3</accession>
<dbReference type="AlphaFoldDB" id="A0A1J4KTW3"/>
<feature type="compositionally biased region" description="Polar residues" evidence="1">
    <location>
        <begin position="343"/>
        <end position="363"/>
    </location>
</feature>
<organism evidence="4 5">
    <name type="scientific">Tritrichomonas foetus</name>
    <dbReference type="NCBI Taxonomy" id="1144522"/>
    <lineage>
        <taxon>Eukaryota</taxon>
        <taxon>Metamonada</taxon>
        <taxon>Parabasalia</taxon>
        <taxon>Tritrichomonadida</taxon>
        <taxon>Tritrichomonadidae</taxon>
        <taxon>Tritrichomonas</taxon>
    </lineage>
</organism>
<keyword evidence="5" id="KW-1185">Reference proteome</keyword>
<evidence type="ECO:0000313" key="4">
    <source>
        <dbReference type="EMBL" id="OHT13102.1"/>
    </source>
</evidence>
<feature type="region of interest" description="Disordered" evidence="1">
    <location>
        <begin position="306"/>
        <end position="363"/>
    </location>
</feature>
<comment type="caution">
    <text evidence="4">The sequence shown here is derived from an EMBL/GenBank/DDBJ whole genome shotgun (WGS) entry which is preliminary data.</text>
</comment>
<keyword evidence="2" id="KW-1133">Transmembrane helix</keyword>
<protein>
    <recommendedName>
        <fullName evidence="6">Tubby C-terminal domain-containing protein</fullName>
    </recommendedName>
</protein>